<sequence>MDKTDQIKSVLMVCMGNICRSPTAEAVFRQHAKQKGLRLHIDSAGTIGYHVGNKPDPRSMKAAEARGYNFADIRSRRVVIEDFHQFDLILPMDQANYDDLIAMCPSPELAHKVILMLDFSQQEKIREVPDPYYGGQRGFELVLDLIEDASQCLVEHIYQRQTKG</sequence>
<gene>
    <name evidence="4" type="ORF">K0504_04370</name>
</gene>
<evidence type="ECO:0000256" key="2">
    <source>
        <dbReference type="ARBA" id="ARBA00022801"/>
    </source>
</evidence>
<dbReference type="RefSeq" id="WP_220102942.1">
    <property type="nucleotide sequence ID" value="NZ_JAHZSS010000003.1"/>
</dbReference>
<name>A0ABS7ED49_9GAMM</name>
<dbReference type="SMART" id="SM00226">
    <property type="entry name" value="LMWPc"/>
    <property type="match status" value="1"/>
</dbReference>
<dbReference type="Proteomes" id="UP001166251">
    <property type="component" value="Unassembled WGS sequence"/>
</dbReference>
<dbReference type="SUPFAM" id="SSF52788">
    <property type="entry name" value="Phosphotyrosine protein phosphatases I"/>
    <property type="match status" value="1"/>
</dbReference>
<dbReference type="EMBL" id="JAHZSS010000003">
    <property type="protein sequence ID" value="MBW8190264.1"/>
    <property type="molecule type" value="Genomic_DNA"/>
</dbReference>
<evidence type="ECO:0000259" key="3">
    <source>
        <dbReference type="SMART" id="SM00226"/>
    </source>
</evidence>
<dbReference type="Gene3D" id="3.40.50.2300">
    <property type="match status" value="1"/>
</dbReference>
<dbReference type="CDD" id="cd16343">
    <property type="entry name" value="LMWPTP"/>
    <property type="match status" value="1"/>
</dbReference>
<dbReference type="InterPro" id="IPR023485">
    <property type="entry name" value="Ptyr_pPase"/>
</dbReference>
<protein>
    <submittedName>
        <fullName evidence="4">Low molecular weight phosphotyrosine protein phosphatase</fullName>
    </submittedName>
</protein>
<evidence type="ECO:0000313" key="5">
    <source>
        <dbReference type="Proteomes" id="UP001166251"/>
    </source>
</evidence>
<dbReference type="PRINTS" id="PR00719">
    <property type="entry name" value="LMWPTPASE"/>
</dbReference>
<dbReference type="PANTHER" id="PTHR47439:SF1">
    <property type="entry name" value="ACID PHOSPHATASE"/>
    <property type="match status" value="1"/>
</dbReference>
<feature type="domain" description="Phosphotyrosine protein phosphatase I" evidence="3">
    <location>
        <begin position="8"/>
        <end position="156"/>
    </location>
</feature>
<reference evidence="4" key="1">
    <citation type="submission" date="2021-07" db="EMBL/GenBank/DDBJ databases">
        <title>Neiella marina sp. nov., isolated from the intestinal content of sea cucumber Apostichopus japonicus.</title>
        <authorList>
            <person name="Bai X."/>
        </authorList>
    </citation>
    <scope>NUCLEOTIDE SEQUENCE</scope>
    <source>
        <strain evidence="4">126</strain>
    </source>
</reference>
<accession>A0ABS7ED49</accession>
<dbReference type="InterPro" id="IPR036196">
    <property type="entry name" value="Ptyr_pPase_sf"/>
</dbReference>
<keyword evidence="2" id="KW-0378">Hydrolase</keyword>
<comment type="caution">
    <text evidence="4">The sequence shown here is derived from an EMBL/GenBank/DDBJ whole genome shotgun (WGS) entry which is preliminary data.</text>
</comment>
<evidence type="ECO:0000313" key="4">
    <source>
        <dbReference type="EMBL" id="MBW8190264.1"/>
    </source>
</evidence>
<comment type="similarity">
    <text evidence="1">Belongs to the low molecular weight phosphotyrosine protein phosphatase family.</text>
</comment>
<dbReference type="InterPro" id="IPR017867">
    <property type="entry name" value="Tyr_phospatase_low_mol_wt"/>
</dbReference>
<dbReference type="PANTHER" id="PTHR47439">
    <property type="entry name" value="LOW MOLECULAR WEIGHT PHOSPHOTYROSINE PROTEIN PHOSPHATASE-RELATED"/>
    <property type="match status" value="1"/>
</dbReference>
<keyword evidence="5" id="KW-1185">Reference proteome</keyword>
<organism evidence="4 5">
    <name type="scientific">Neiella holothuriorum</name>
    <dbReference type="NCBI Taxonomy" id="2870530"/>
    <lineage>
        <taxon>Bacteria</taxon>
        <taxon>Pseudomonadati</taxon>
        <taxon>Pseudomonadota</taxon>
        <taxon>Gammaproteobacteria</taxon>
        <taxon>Alteromonadales</taxon>
        <taxon>Echinimonadaceae</taxon>
        <taxon>Neiella</taxon>
    </lineage>
</organism>
<dbReference type="InterPro" id="IPR052995">
    <property type="entry name" value="LMW-PTP"/>
</dbReference>
<evidence type="ECO:0000256" key="1">
    <source>
        <dbReference type="ARBA" id="ARBA00011063"/>
    </source>
</evidence>
<dbReference type="Pfam" id="PF01451">
    <property type="entry name" value="LMWPc"/>
    <property type="match status" value="1"/>
</dbReference>
<proteinExistence type="inferred from homology"/>